<dbReference type="RefSeq" id="WP_377351585.1">
    <property type="nucleotide sequence ID" value="NZ_JBHLTP010000023.1"/>
</dbReference>
<dbReference type="SMART" id="SM00460">
    <property type="entry name" value="TGc"/>
    <property type="match status" value="1"/>
</dbReference>
<keyword evidence="2" id="KW-0472">Membrane</keyword>
<feature type="transmembrane region" description="Helical" evidence="2">
    <location>
        <begin position="115"/>
        <end position="136"/>
    </location>
</feature>
<evidence type="ECO:0000256" key="2">
    <source>
        <dbReference type="SAM" id="Phobius"/>
    </source>
</evidence>
<accession>A0ABV6LTU1</accession>
<dbReference type="PANTHER" id="PTHR42736">
    <property type="entry name" value="PROTEIN-GLUTAMINE GAMMA-GLUTAMYLTRANSFERASE"/>
    <property type="match status" value="1"/>
</dbReference>
<feature type="domain" description="Transglutaminase-like" evidence="3">
    <location>
        <begin position="476"/>
        <end position="555"/>
    </location>
</feature>
<protein>
    <submittedName>
        <fullName evidence="4">DUF3488 and DUF4129 domain-containing transglutaminase family protein</fullName>
    </submittedName>
</protein>
<dbReference type="InterPro" id="IPR025403">
    <property type="entry name" value="TgpA-like_C"/>
</dbReference>
<keyword evidence="2" id="KW-1133">Transmembrane helix</keyword>
<dbReference type="InterPro" id="IPR038765">
    <property type="entry name" value="Papain-like_cys_pep_sf"/>
</dbReference>
<dbReference type="SUPFAM" id="SSF54001">
    <property type="entry name" value="Cysteine proteinases"/>
    <property type="match status" value="1"/>
</dbReference>
<evidence type="ECO:0000313" key="5">
    <source>
        <dbReference type="Proteomes" id="UP001589836"/>
    </source>
</evidence>
<sequence length="737" mass="85574">MASKDIDKRKRIYTAILYICGFLLFLEWLRPLEQITDTGNIAMFIVYTAFCFLLSYLQWPWYMATPLKLAGMAFILDSMFMPQRFFSPAWFQYLWEHVQYNAEVMLSYQFWEMTPLFRSFLFLLLLWLMSYLVYYWFVVAKRISFFVILTFVYLTVLDTFTAFDGKIPIVRAFLVSLLVMGLSSMMKELERESISLKGKRLYRAWLLPLIVLVFSSTVIGYTAPKRTPQWPDPVPFIQKAASNMGGSGNTVQKVGYGTDDTQLGGSFVQDNTPVFQAAAKNEHYWRIETKDTYTGKGWVNSDEGTFEEYDPNSTLPIQTYEEENVETTEQDATISMEDGASFSRLVYPYDVQKVKQSGADAFQVNTTTDVIQPEKNGEQLQLEGYKVEYVQPSFSYQQLREASEEDPDDIEERYTQLPDSLPGRVKTLSENLVKDEENRYDKARAIEEHFTNTGFEYDTEGIPVPGENEDYVDQFLFDSRVGYCDNFSSSMVVMLRSVGIPARWAKGFTGGEEIDTATKEDGEEYTVYEVTSSNAHSWVEVYFPDIGWVPFEPTKGFGNHTDFYLEEETEEEEDSEVSEDLEESLNQEGPDKEELTEDQMEDGTSDEAIGSTSILKSVWFWVMAGGLVLTSFLLYRYRFHWLFYFYKKRFYRNPNKDNYEAAYHFLMKALAAKAGMARGEGQTLREYAREVDQNFQSRDMGMLTHYYERLLYRGDEANQPWQKVTELWENLIKKALS</sequence>
<dbReference type="Pfam" id="PF13559">
    <property type="entry name" value="DUF4129"/>
    <property type="match status" value="1"/>
</dbReference>
<feature type="transmembrane region" description="Helical" evidence="2">
    <location>
        <begin position="41"/>
        <end position="62"/>
    </location>
</feature>
<dbReference type="Proteomes" id="UP001589836">
    <property type="component" value="Unassembled WGS sequence"/>
</dbReference>
<feature type="compositionally biased region" description="Acidic residues" evidence="1">
    <location>
        <begin position="567"/>
        <end position="585"/>
    </location>
</feature>
<feature type="transmembrane region" description="Helical" evidence="2">
    <location>
        <begin position="169"/>
        <end position="189"/>
    </location>
</feature>
<name>A0ABV6LTU1_9BACI</name>
<dbReference type="PANTHER" id="PTHR42736:SF1">
    <property type="entry name" value="PROTEIN-GLUTAMINE GAMMA-GLUTAMYLTRANSFERASE"/>
    <property type="match status" value="1"/>
</dbReference>
<dbReference type="Pfam" id="PF11992">
    <property type="entry name" value="TgpA_N"/>
    <property type="match status" value="1"/>
</dbReference>
<dbReference type="InterPro" id="IPR021878">
    <property type="entry name" value="TgpA_N"/>
</dbReference>
<evidence type="ECO:0000259" key="3">
    <source>
        <dbReference type="SMART" id="SM00460"/>
    </source>
</evidence>
<dbReference type="InterPro" id="IPR002931">
    <property type="entry name" value="Transglutaminase-like"/>
</dbReference>
<feature type="transmembrane region" description="Helical" evidence="2">
    <location>
        <begin position="143"/>
        <end position="163"/>
    </location>
</feature>
<comment type="caution">
    <text evidence="4">The sequence shown here is derived from an EMBL/GenBank/DDBJ whole genome shotgun (WGS) entry which is preliminary data.</text>
</comment>
<dbReference type="Gene3D" id="3.10.620.30">
    <property type="match status" value="1"/>
</dbReference>
<evidence type="ECO:0000256" key="1">
    <source>
        <dbReference type="SAM" id="MobiDB-lite"/>
    </source>
</evidence>
<dbReference type="EMBL" id="JBHLTP010000023">
    <property type="protein sequence ID" value="MFC0525834.1"/>
    <property type="molecule type" value="Genomic_DNA"/>
</dbReference>
<reference evidence="4 5" key="1">
    <citation type="submission" date="2024-09" db="EMBL/GenBank/DDBJ databases">
        <authorList>
            <person name="Sun Q."/>
            <person name="Mori K."/>
        </authorList>
    </citation>
    <scope>NUCLEOTIDE SEQUENCE [LARGE SCALE GENOMIC DNA]</scope>
    <source>
        <strain evidence="4 5">NCAIM B.02529</strain>
    </source>
</reference>
<evidence type="ECO:0000313" key="4">
    <source>
        <dbReference type="EMBL" id="MFC0525834.1"/>
    </source>
</evidence>
<feature type="region of interest" description="Disordered" evidence="1">
    <location>
        <begin position="567"/>
        <end position="607"/>
    </location>
</feature>
<keyword evidence="2" id="KW-0812">Transmembrane</keyword>
<feature type="transmembrane region" description="Helical" evidence="2">
    <location>
        <begin position="12"/>
        <end position="29"/>
    </location>
</feature>
<dbReference type="Pfam" id="PF01841">
    <property type="entry name" value="Transglut_core"/>
    <property type="match status" value="1"/>
</dbReference>
<dbReference type="InterPro" id="IPR052901">
    <property type="entry name" value="Bact_TGase-like"/>
</dbReference>
<proteinExistence type="predicted"/>
<feature type="compositionally biased region" description="Acidic residues" evidence="1">
    <location>
        <begin position="594"/>
        <end position="605"/>
    </location>
</feature>
<organism evidence="4 5">
    <name type="scientific">Pontibacillus salicampi</name>
    <dbReference type="NCBI Taxonomy" id="1449801"/>
    <lineage>
        <taxon>Bacteria</taxon>
        <taxon>Bacillati</taxon>
        <taxon>Bacillota</taxon>
        <taxon>Bacilli</taxon>
        <taxon>Bacillales</taxon>
        <taxon>Bacillaceae</taxon>
        <taxon>Pontibacillus</taxon>
    </lineage>
</organism>
<feature type="transmembrane region" description="Helical" evidence="2">
    <location>
        <begin position="201"/>
        <end position="223"/>
    </location>
</feature>
<keyword evidence="5" id="KW-1185">Reference proteome</keyword>
<feature type="transmembrane region" description="Helical" evidence="2">
    <location>
        <begin position="618"/>
        <end position="637"/>
    </location>
</feature>
<gene>
    <name evidence="4" type="ORF">ACFFGV_19855</name>
</gene>